<evidence type="ECO:0000256" key="3">
    <source>
        <dbReference type="PROSITE-ProRule" id="PRU00335"/>
    </source>
</evidence>
<evidence type="ECO:0000313" key="6">
    <source>
        <dbReference type="EMBL" id="NEY81946.1"/>
    </source>
</evidence>
<evidence type="ECO:0000256" key="1">
    <source>
        <dbReference type="ARBA" id="ARBA00022491"/>
    </source>
</evidence>
<accession>A0A6B3W209</accession>
<comment type="caution">
    <text evidence="6">The sequence shown here is derived from an EMBL/GenBank/DDBJ whole genome shotgun (WGS) entry which is preliminary data.</text>
</comment>
<feature type="DNA-binding region" description="H-T-H motif" evidence="3">
    <location>
        <begin position="26"/>
        <end position="45"/>
    </location>
</feature>
<dbReference type="PROSITE" id="PS01081">
    <property type="entry name" value="HTH_TETR_1"/>
    <property type="match status" value="1"/>
</dbReference>
<name>A0A6B3W209_9BACI</name>
<organism evidence="6 7">
    <name type="scientific">Bacillus aquiflavi</name>
    <dbReference type="NCBI Taxonomy" id="2672567"/>
    <lineage>
        <taxon>Bacteria</taxon>
        <taxon>Bacillati</taxon>
        <taxon>Bacillota</taxon>
        <taxon>Bacilli</taxon>
        <taxon>Bacillales</taxon>
        <taxon>Bacillaceae</taxon>
        <taxon>Bacillus</taxon>
    </lineage>
</organism>
<evidence type="ECO:0000313" key="7">
    <source>
        <dbReference type="Proteomes" id="UP000472971"/>
    </source>
</evidence>
<dbReference type="SUPFAM" id="SSF48498">
    <property type="entry name" value="Tetracyclin repressor-like, C-terminal domain"/>
    <property type="match status" value="1"/>
</dbReference>
<dbReference type="PROSITE" id="PS50977">
    <property type="entry name" value="HTH_TETR_2"/>
    <property type="match status" value="1"/>
</dbReference>
<sequence>MRKNSKKHIVDVAVSLFNMKGYSGTSVRDIAGKANVNVANISYYFQSKHGLLEYCLTSFFENYLSEIENGYSLLGQKEASEVLKVIAKNILYFQTAHLQLTRFVLREVSIDSQVIREIMSTYFMKERYYFKKVLEKGINEKEFKPISINYIIMQLKGLLTMPFLNTYYVTEVLHVLPYEQYFAEKYYLEIESWIDQVLCEKDVHMVV</sequence>
<dbReference type="Gene3D" id="1.10.357.10">
    <property type="entry name" value="Tetracycline Repressor, domain 2"/>
    <property type="match status" value="1"/>
</dbReference>
<dbReference type="InterPro" id="IPR009057">
    <property type="entry name" value="Homeodomain-like_sf"/>
</dbReference>
<dbReference type="Proteomes" id="UP000472971">
    <property type="component" value="Unassembled WGS sequence"/>
</dbReference>
<evidence type="ECO:0000313" key="8">
    <source>
        <dbReference type="Proteomes" id="UP000570010"/>
    </source>
</evidence>
<proteinExistence type="predicted"/>
<dbReference type="InterPro" id="IPR036271">
    <property type="entry name" value="Tet_transcr_reg_TetR-rel_C_sf"/>
</dbReference>
<dbReference type="InterPro" id="IPR050624">
    <property type="entry name" value="HTH-type_Tx_Regulator"/>
</dbReference>
<evidence type="ECO:0000313" key="5">
    <source>
        <dbReference type="EMBL" id="MBA4537689.1"/>
    </source>
</evidence>
<dbReference type="InterPro" id="IPR001647">
    <property type="entry name" value="HTH_TetR"/>
</dbReference>
<keyword evidence="7" id="KW-1185">Reference proteome</keyword>
<keyword evidence="2 3" id="KW-0238">DNA-binding</keyword>
<dbReference type="PRINTS" id="PR00455">
    <property type="entry name" value="HTHTETR"/>
</dbReference>
<dbReference type="NCBIfam" id="NF037937">
    <property type="entry name" value="septum_RefZ"/>
    <property type="match status" value="1"/>
</dbReference>
<reference evidence="5 8" key="2">
    <citation type="submission" date="2020-07" db="EMBL/GenBank/DDBJ databases">
        <authorList>
            <person name="Feng H."/>
        </authorList>
    </citation>
    <scope>NUCLEOTIDE SEQUENCE [LARGE SCALE GENOMIC DNA]</scope>
    <source>
        <strain evidence="8">s-12</strain>
        <strain evidence="5">S-12</strain>
    </source>
</reference>
<evidence type="ECO:0000256" key="2">
    <source>
        <dbReference type="ARBA" id="ARBA00023125"/>
    </source>
</evidence>
<dbReference type="EMBL" id="JACEIO010000026">
    <property type="protein sequence ID" value="MBA4537689.1"/>
    <property type="molecule type" value="Genomic_DNA"/>
</dbReference>
<dbReference type="InterPro" id="IPR023772">
    <property type="entry name" value="DNA-bd_HTH_TetR-type_CS"/>
</dbReference>
<keyword evidence="1" id="KW-0678">Repressor</keyword>
<dbReference type="Proteomes" id="UP000570010">
    <property type="component" value="Unassembled WGS sequence"/>
</dbReference>
<dbReference type="RefSeq" id="WP_163242375.1">
    <property type="nucleotide sequence ID" value="NZ_JACEIO010000026.1"/>
</dbReference>
<dbReference type="EMBL" id="JAAIWN010000024">
    <property type="protein sequence ID" value="NEY81946.1"/>
    <property type="molecule type" value="Genomic_DNA"/>
</dbReference>
<dbReference type="PANTHER" id="PTHR43479">
    <property type="entry name" value="ACREF/ENVCD OPERON REPRESSOR-RELATED"/>
    <property type="match status" value="1"/>
</dbReference>
<gene>
    <name evidence="6" type="primary">refZ</name>
    <name evidence="6" type="ORF">G4D64_10655</name>
    <name evidence="5" type="ORF">H1Z61_11260</name>
</gene>
<protein>
    <submittedName>
        <fullName evidence="6">Forespore capture DNA-binding protein RefZ</fullName>
    </submittedName>
</protein>
<dbReference type="SUPFAM" id="SSF46689">
    <property type="entry name" value="Homeodomain-like"/>
    <property type="match status" value="1"/>
</dbReference>
<dbReference type="GO" id="GO:0003677">
    <property type="term" value="F:DNA binding"/>
    <property type="evidence" value="ECO:0007669"/>
    <property type="project" value="UniProtKB-UniRule"/>
</dbReference>
<feature type="domain" description="HTH tetR-type" evidence="4">
    <location>
        <begin position="3"/>
        <end position="63"/>
    </location>
</feature>
<dbReference type="Pfam" id="PF00440">
    <property type="entry name" value="TetR_N"/>
    <property type="match status" value="1"/>
</dbReference>
<reference evidence="6 7" key="1">
    <citation type="submission" date="2020-02" db="EMBL/GenBank/DDBJ databases">
        <title>Bacillus aquiflavi sp. nov., isolated from yellow water of strong flavor Chinese baijiu in Yibin region of China.</title>
        <authorList>
            <person name="Xie J."/>
        </authorList>
    </citation>
    <scope>NUCLEOTIDE SEQUENCE [LARGE SCALE GENOMIC DNA]</scope>
    <source>
        <strain evidence="6 7">3H-10</strain>
    </source>
</reference>
<dbReference type="PANTHER" id="PTHR43479:SF11">
    <property type="entry name" value="ACREF_ENVCD OPERON REPRESSOR-RELATED"/>
    <property type="match status" value="1"/>
</dbReference>
<dbReference type="AlphaFoldDB" id="A0A6B3W209"/>
<evidence type="ECO:0000259" key="4">
    <source>
        <dbReference type="PROSITE" id="PS50977"/>
    </source>
</evidence>